<proteinExistence type="inferred from homology"/>
<organism evidence="9 11">
    <name type="scientific">Didymodactylos carnosus</name>
    <dbReference type="NCBI Taxonomy" id="1234261"/>
    <lineage>
        <taxon>Eukaryota</taxon>
        <taxon>Metazoa</taxon>
        <taxon>Spiralia</taxon>
        <taxon>Gnathifera</taxon>
        <taxon>Rotifera</taxon>
        <taxon>Eurotatoria</taxon>
        <taxon>Bdelloidea</taxon>
        <taxon>Philodinida</taxon>
        <taxon>Philodinidae</taxon>
        <taxon>Didymodactylos</taxon>
    </lineage>
</organism>
<dbReference type="PANTHER" id="PTHR11616">
    <property type="entry name" value="SODIUM/CHLORIDE DEPENDENT TRANSPORTER"/>
    <property type="match status" value="1"/>
</dbReference>
<dbReference type="InterPro" id="IPR037272">
    <property type="entry name" value="SNS_sf"/>
</dbReference>
<dbReference type="PROSITE" id="PS50267">
    <property type="entry name" value="NA_NEUROTRAN_SYMP_3"/>
    <property type="match status" value="1"/>
</dbReference>
<evidence type="ECO:0000256" key="1">
    <source>
        <dbReference type="ARBA" id="ARBA00004141"/>
    </source>
</evidence>
<dbReference type="OrthoDB" id="6581954at2759"/>
<evidence type="ECO:0000256" key="6">
    <source>
        <dbReference type="PIRSR" id="PIRSR600175-1"/>
    </source>
</evidence>
<keyword evidence="11" id="KW-1185">Reference proteome</keyword>
<dbReference type="EMBL" id="CAJOBC010006272">
    <property type="protein sequence ID" value="CAF3893140.1"/>
    <property type="molecule type" value="Genomic_DNA"/>
</dbReference>
<comment type="similarity">
    <text evidence="7">Belongs to the sodium:neurotransmitter symporter (SNF) (TC 2.A.22) family.</text>
</comment>
<evidence type="ECO:0000313" key="10">
    <source>
        <dbReference type="EMBL" id="CAF3893140.1"/>
    </source>
</evidence>
<dbReference type="GO" id="GO:0006865">
    <property type="term" value="P:amino acid transport"/>
    <property type="evidence" value="ECO:0007669"/>
    <property type="project" value="TreeGrafter"/>
</dbReference>
<comment type="subcellular location">
    <subcellularLocation>
        <location evidence="1">Membrane</location>
        <topology evidence="1">Multi-pass membrane protein</topology>
    </subcellularLocation>
</comment>
<dbReference type="Proteomes" id="UP000663829">
    <property type="component" value="Unassembled WGS sequence"/>
</dbReference>
<dbReference type="AlphaFoldDB" id="A0A814RAC4"/>
<evidence type="ECO:0000256" key="3">
    <source>
        <dbReference type="ARBA" id="ARBA00022692"/>
    </source>
</evidence>
<keyword evidence="5 8" id="KW-0472">Membrane</keyword>
<dbReference type="EMBL" id="CAJNOQ010006271">
    <property type="protein sequence ID" value="CAF1129438.1"/>
    <property type="molecule type" value="Genomic_DNA"/>
</dbReference>
<evidence type="ECO:0000256" key="5">
    <source>
        <dbReference type="ARBA" id="ARBA00023136"/>
    </source>
</evidence>
<keyword evidence="6" id="KW-0479">Metal-binding</keyword>
<keyword evidence="4 8" id="KW-1133">Transmembrane helix</keyword>
<feature type="binding site" evidence="6">
    <location>
        <position position="63"/>
    </location>
    <ligand>
        <name>Na(+)</name>
        <dbReference type="ChEBI" id="CHEBI:29101"/>
        <label>1</label>
    </ligand>
</feature>
<keyword evidence="3 7" id="KW-0812">Transmembrane</keyword>
<protein>
    <recommendedName>
        <fullName evidence="7">Transporter</fullName>
    </recommendedName>
</protein>
<feature type="transmembrane region" description="Helical" evidence="8">
    <location>
        <begin position="86"/>
        <end position="104"/>
    </location>
</feature>
<accession>A0A814RAC4</accession>
<gene>
    <name evidence="9" type="ORF">GPM918_LOCUS20113</name>
    <name evidence="10" type="ORF">SRO942_LOCUS20111</name>
</gene>
<dbReference type="Proteomes" id="UP000681722">
    <property type="component" value="Unassembled WGS sequence"/>
</dbReference>
<sequence length="232" mass="27095">MSHNNSPSLPVLEPLRKFPSEIAAIQSRYDNQPISSYSNKDNNSIYINSLPQYDPHITYDGLGYVVGLGAIWRFPYLCYRNGGGVFLIPFFIFLFLIGIPLFFLELNLGQYTSQGTINSWRMAPIFKGLGISMCLMSFFLCVYYNMLTGYSILYLILSFRTKLDWSRCGPWSNCTDDYNRFIMRCDYENTYRDPNGRCYSWGDQGLYQIGWWNLQSRLLDRKPVLPSEEYFK</sequence>
<dbReference type="SUPFAM" id="SSF161070">
    <property type="entry name" value="SNF-like"/>
    <property type="match status" value="1"/>
</dbReference>
<keyword evidence="7" id="KW-0769">Symport</keyword>
<dbReference type="Pfam" id="PF00209">
    <property type="entry name" value="SNF"/>
    <property type="match status" value="1"/>
</dbReference>
<dbReference type="PRINTS" id="PR00176">
    <property type="entry name" value="NANEUSMPORT"/>
</dbReference>
<evidence type="ECO:0000313" key="9">
    <source>
        <dbReference type="EMBL" id="CAF1129438.1"/>
    </source>
</evidence>
<evidence type="ECO:0000256" key="4">
    <source>
        <dbReference type="ARBA" id="ARBA00022989"/>
    </source>
</evidence>
<keyword evidence="6" id="KW-0915">Sodium</keyword>
<comment type="caution">
    <text evidence="9">The sequence shown here is derived from an EMBL/GenBank/DDBJ whole genome shotgun (WGS) entry which is preliminary data.</text>
</comment>
<dbReference type="GO" id="GO:0015293">
    <property type="term" value="F:symporter activity"/>
    <property type="evidence" value="ECO:0007669"/>
    <property type="project" value="UniProtKB-KW"/>
</dbReference>
<reference evidence="9" key="1">
    <citation type="submission" date="2021-02" db="EMBL/GenBank/DDBJ databases">
        <authorList>
            <person name="Nowell W R."/>
        </authorList>
    </citation>
    <scope>NUCLEOTIDE SEQUENCE</scope>
</reference>
<feature type="binding site" evidence="6">
    <location>
        <position position="66"/>
    </location>
    <ligand>
        <name>Na(+)</name>
        <dbReference type="ChEBI" id="CHEBI:29101"/>
        <label>1</label>
    </ligand>
</feature>
<evidence type="ECO:0000256" key="7">
    <source>
        <dbReference type="RuleBase" id="RU003732"/>
    </source>
</evidence>
<dbReference type="GO" id="GO:0046872">
    <property type="term" value="F:metal ion binding"/>
    <property type="evidence" value="ECO:0007669"/>
    <property type="project" value="UniProtKB-KW"/>
</dbReference>
<dbReference type="GO" id="GO:0005886">
    <property type="term" value="C:plasma membrane"/>
    <property type="evidence" value="ECO:0007669"/>
    <property type="project" value="TreeGrafter"/>
</dbReference>
<feature type="transmembrane region" description="Helical" evidence="8">
    <location>
        <begin position="124"/>
        <end position="157"/>
    </location>
</feature>
<dbReference type="PANTHER" id="PTHR11616:SF240">
    <property type="entry name" value="BLOATED TUBULES, ISOFORM B-RELATED"/>
    <property type="match status" value="1"/>
</dbReference>
<dbReference type="GO" id="GO:0035725">
    <property type="term" value="P:sodium ion transmembrane transport"/>
    <property type="evidence" value="ECO:0007669"/>
    <property type="project" value="TreeGrafter"/>
</dbReference>
<evidence type="ECO:0000256" key="2">
    <source>
        <dbReference type="ARBA" id="ARBA00022448"/>
    </source>
</evidence>
<name>A0A814RAC4_9BILA</name>
<keyword evidence="2 7" id="KW-0813">Transport</keyword>
<feature type="transmembrane region" description="Helical" evidence="8">
    <location>
        <begin position="61"/>
        <end position="79"/>
    </location>
</feature>
<evidence type="ECO:0000313" key="11">
    <source>
        <dbReference type="Proteomes" id="UP000663829"/>
    </source>
</evidence>
<dbReference type="InterPro" id="IPR000175">
    <property type="entry name" value="Na/ntran_symport"/>
</dbReference>
<evidence type="ECO:0000256" key="8">
    <source>
        <dbReference type="SAM" id="Phobius"/>
    </source>
</evidence>
<dbReference type="PROSITE" id="PS00610">
    <property type="entry name" value="NA_NEUROTRAN_SYMP_1"/>
    <property type="match status" value="1"/>
</dbReference>